<dbReference type="Gene3D" id="3.40.50.620">
    <property type="entry name" value="HUPs"/>
    <property type="match status" value="1"/>
</dbReference>
<keyword evidence="7 13" id="KW-0067">ATP-binding</keyword>
<dbReference type="SMART" id="SM01016">
    <property type="entry name" value="Arg_tRNA_synt_N"/>
    <property type="match status" value="1"/>
</dbReference>
<dbReference type="GO" id="GO:0004814">
    <property type="term" value="F:arginine-tRNA ligase activity"/>
    <property type="evidence" value="ECO:0007669"/>
    <property type="project" value="UniProtKB-EC"/>
</dbReference>
<dbReference type="SUPFAM" id="SSF52374">
    <property type="entry name" value="Nucleotidylyl transferase"/>
    <property type="match status" value="1"/>
</dbReference>
<dbReference type="Pfam" id="PF03485">
    <property type="entry name" value="Arg_tRNA_synt_N"/>
    <property type="match status" value="1"/>
</dbReference>
<dbReference type="OMA" id="XSTITER"/>
<evidence type="ECO:0000256" key="13">
    <source>
        <dbReference type="RuleBase" id="RU363038"/>
    </source>
</evidence>
<evidence type="ECO:0000313" key="15">
    <source>
        <dbReference type="Proteomes" id="UP000887565"/>
    </source>
</evidence>
<dbReference type="PRINTS" id="PR01038">
    <property type="entry name" value="TRNASYNTHARG"/>
</dbReference>
<dbReference type="GO" id="GO:0005829">
    <property type="term" value="C:cytosol"/>
    <property type="evidence" value="ECO:0007669"/>
    <property type="project" value="UniProtKB-SubCell"/>
</dbReference>
<evidence type="ECO:0000313" key="16">
    <source>
        <dbReference type="WBParaSite" id="nRc.2.0.1.t48226-RA"/>
    </source>
</evidence>
<dbReference type="Pfam" id="PF00750">
    <property type="entry name" value="tRNA-synt_1d"/>
    <property type="match status" value="1"/>
</dbReference>
<keyword evidence="4" id="KW-0963">Cytoplasm</keyword>
<name>A0A915LEF0_ROMCU</name>
<proteinExistence type="inferred from homology"/>
<dbReference type="FunFam" id="3.40.50.620:FF:000084">
    <property type="entry name" value="arginine--tRNA ligase, cytoplasmic"/>
    <property type="match status" value="1"/>
</dbReference>
<keyword evidence="9 13" id="KW-0030">Aminoacyl-tRNA synthetase</keyword>
<dbReference type="InterPro" id="IPR035684">
    <property type="entry name" value="ArgRS_core"/>
</dbReference>
<feature type="domain" description="Arginyl tRNA synthetase N-terminal" evidence="14">
    <location>
        <begin position="88"/>
        <end position="176"/>
    </location>
</feature>
<dbReference type="PANTHER" id="PTHR11956:SF5">
    <property type="entry name" value="ARGININE--TRNA LIGASE, CYTOPLASMIC"/>
    <property type="match status" value="1"/>
</dbReference>
<dbReference type="NCBIfam" id="TIGR00456">
    <property type="entry name" value="argS"/>
    <property type="match status" value="1"/>
</dbReference>
<dbReference type="AlphaFoldDB" id="A0A915LEF0"/>
<evidence type="ECO:0000256" key="2">
    <source>
        <dbReference type="ARBA" id="ARBA00005594"/>
    </source>
</evidence>
<dbReference type="PROSITE" id="PS00178">
    <property type="entry name" value="AA_TRNA_LIGASE_I"/>
    <property type="match status" value="1"/>
</dbReference>
<evidence type="ECO:0000256" key="3">
    <source>
        <dbReference type="ARBA" id="ARBA00012837"/>
    </source>
</evidence>
<keyword evidence="15" id="KW-1185">Reference proteome</keyword>
<evidence type="ECO:0000256" key="11">
    <source>
        <dbReference type="ARBA" id="ARBA00049339"/>
    </source>
</evidence>
<dbReference type="GO" id="GO:0006420">
    <property type="term" value="P:arginyl-tRNA aminoacylation"/>
    <property type="evidence" value="ECO:0007669"/>
    <property type="project" value="InterPro"/>
</dbReference>
<accession>A0A915LEF0</accession>
<dbReference type="Proteomes" id="UP000887565">
    <property type="component" value="Unplaced"/>
</dbReference>
<keyword evidence="6 13" id="KW-0547">Nucleotide-binding</keyword>
<dbReference type="CDD" id="cd00671">
    <property type="entry name" value="ArgRS_core"/>
    <property type="match status" value="1"/>
</dbReference>
<dbReference type="InterPro" id="IPR036695">
    <property type="entry name" value="Arg-tRNA-synth_N_sf"/>
</dbReference>
<evidence type="ECO:0000256" key="10">
    <source>
        <dbReference type="ARBA" id="ARBA00033033"/>
    </source>
</evidence>
<dbReference type="GO" id="GO:0017101">
    <property type="term" value="C:aminoacyl-tRNA synthetase multienzyme complex"/>
    <property type="evidence" value="ECO:0007669"/>
    <property type="project" value="UniProtKB-ARBA"/>
</dbReference>
<dbReference type="InterPro" id="IPR014729">
    <property type="entry name" value="Rossmann-like_a/b/a_fold"/>
</dbReference>
<evidence type="ECO:0000256" key="9">
    <source>
        <dbReference type="ARBA" id="ARBA00023146"/>
    </source>
</evidence>
<dbReference type="SUPFAM" id="SSF55190">
    <property type="entry name" value="Arginyl-tRNA synthetase (ArgRS), N-terminal 'additional' domain"/>
    <property type="match status" value="1"/>
</dbReference>
<evidence type="ECO:0000259" key="14">
    <source>
        <dbReference type="SMART" id="SM01016"/>
    </source>
</evidence>
<keyword evidence="5 13" id="KW-0436">Ligase</keyword>
<dbReference type="InterPro" id="IPR001412">
    <property type="entry name" value="aa-tRNA-synth_I_CS"/>
</dbReference>
<comment type="catalytic activity">
    <reaction evidence="11">
        <text>tRNA(Arg) + L-arginine + ATP = L-arginyl-tRNA(Arg) + AMP + diphosphate</text>
        <dbReference type="Rhea" id="RHEA:20301"/>
        <dbReference type="Rhea" id="RHEA-COMP:9658"/>
        <dbReference type="Rhea" id="RHEA-COMP:9673"/>
        <dbReference type="ChEBI" id="CHEBI:30616"/>
        <dbReference type="ChEBI" id="CHEBI:32682"/>
        <dbReference type="ChEBI" id="CHEBI:33019"/>
        <dbReference type="ChEBI" id="CHEBI:78442"/>
        <dbReference type="ChEBI" id="CHEBI:78513"/>
        <dbReference type="ChEBI" id="CHEBI:456215"/>
        <dbReference type="EC" id="6.1.1.19"/>
    </reaction>
</comment>
<sequence length="496" mass="56538">MTTISNLKTLSAKASRIESTLEAVKAGNIDNEFILDRFPNLAKLREENERLKYRCGILENSIKEIKNMQPVKSSKLSVVPTEHFSLIDYIKRLFDHAIKTAYPDFRDLPVVISDSTKEAFGDYQCNSAMAISKIIGETGHKTNPRKVAEDILKELSYSELVEKVAIEGPGFMNVFLNKNEVYRIAGDLLLNGISPPHFPKKRVVVDFSSPNIAKQMHVGHLRSTVIGDSVCRLYEFLGFEVLRHNHVGDWGTQFGMLIAHLADCFPDYATKPPPIGDLQEFYKASKKRFDENVDGFKQRAYECVVRLQKGDTEITNAWRLICEISRKEFQAIYDRLDIKLTERGESFYNDKMALVVQELEKANFITEEEGRKLVFVKDISVPLTVVKSDGGYTYDTSDLAALRYRLIDEKCDIAIYVVDSGQSLHFQTIFGAGQMMKWYDPSEKRVQHVQFGVVLGEDKKKFKTRSGETVRLCDLLDEGVKRSLAKLQEKGRDKVW</sequence>
<evidence type="ECO:0000256" key="8">
    <source>
        <dbReference type="ARBA" id="ARBA00022917"/>
    </source>
</evidence>
<dbReference type="InterPro" id="IPR001278">
    <property type="entry name" value="Arg-tRNA-ligase"/>
</dbReference>
<dbReference type="Gene3D" id="3.30.1360.70">
    <property type="entry name" value="Arginyl tRNA synthetase N-terminal domain"/>
    <property type="match status" value="1"/>
</dbReference>
<dbReference type="FunFam" id="3.30.1360.70:FF:000002">
    <property type="entry name" value="arginine--tRNA ligase, cytoplasmic"/>
    <property type="match status" value="1"/>
</dbReference>
<keyword evidence="8 13" id="KW-0648">Protein biosynthesis</keyword>
<dbReference type="GO" id="GO:0005524">
    <property type="term" value="F:ATP binding"/>
    <property type="evidence" value="ECO:0007669"/>
    <property type="project" value="UniProtKB-KW"/>
</dbReference>
<comment type="similarity">
    <text evidence="2 13">Belongs to the class-I aminoacyl-tRNA synthetase family.</text>
</comment>
<dbReference type="EC" id="6.1.1.19" evidence="3"/>
<comment type="subcellular location">
    <subcellularLocation>
        <location evidence="1">Cytoplasm</location>
        <location evidence="1">Cytosol</location>
    </subcellularLocation>
</comment>
<protein>
    <recommendedName>
        <fullName evidence="12">Probable arginine--tRNA ligase, cytoplasmic</fullName>
        <ecNumber evidence="3">6.1.1.19</ecNumber>
    </recommendedName>
    <alternativeName>
        <fullName evidence="10">Arginyl-tRNA synthetase</fullName>
    </alternativeName>
</protein>
<evidence type="ECO:0000256" key="12">
    <source>
        <dbReference type="ARBA" id="ARBA00071644"/>
    </source>
</evidence>
<evidence type="ECO:0000256" key="4">
    <source>
        <dbReference type="ARBA" id="ARBA00022490"/>
    </source>
</evidence>
<organism evidence="15 16">
    <name type="scientific">Romanomermis culicivorax</name>
    <name type="common">Nematode worm</name>
    <dbReference type="NCBI Taxonomy" id="13658"/>
    <lineage>
        <taxon>Eukaryota</taxon>
        <taxon>Metazoa</taxon>
        <taxon>Ecdysozoa</taxon>
        <taxon>Nematoda</taxon>
        <taxon>Enoplea</taxon>
        <taxon>Dorylaimia</taxon>
        <taxon>Mermithida</taxon>
        <taxon>Mermithoidea</taxon>
        <taxon>Mermithidae</taxon>
        <taxon>Romanomermis</taxon>
    </lineage>
</organism>
<reference evidence="16" key="1">
    <citation type="submission" date="2022-11" db="UniProtKB">
        <authorList>
            <consortium name="WormBaseParasite"/>
        </authorList>
    </citation>
    <scope>IDENTIFICATION</scope>
</reference>
<evidence type="ECO:0000256" key="7">
    <source>
        <dbReference type="ARBA" id="ARBA00022840"/>
    </source>
</evidence>
<evidence type="ECO:0000256" key="5">
    <source>
        <dbReference type="ARBA" id="ARBA00022598"/>
    </source>
</evidence>
<dbReference type="WBParaSite" id="nRc.2.0.1.t48226-RA">
    <property type="protein sequence ID" value="nRc.2.0.1.t48226-RA"/>
    <property type="gene ID" value="nRc.2.0.1.g48226"/>
</dbReference>
<evidence type="ECO:0000256" key="6">
    <source>
        <dbReference type="ARBA" id="ARBA00022741"/>
    </source>
</evidence>
<dbReference type="InterPro" id="IPR005148">
    <property type="entry name" value="Arg-tRNA-synth_N"/>
</dbReference>
<evidence type="ECO:0000256" key="1">
    <source>
        <dbReference type="ARBA" id="ARBA00004514"/>
    </source>
</evidence>
<dbReference type="PANTHER" id="PTHR11956">
    <property type="entry name" value="ARGINYL-TRNA SYNTHETASE"/>
    <property type="match status" value="1"/>
</dbReference>